<reference evidence="1 2" key="1">
    <citation type="journal article" date="2024" name="bioRxiv">
        <title>A reference genome for Trichogramma kaykai: A tiny desert-dwelling parasitoid wasp with competing sex-ratio distorters.</title>
        <authorList>
            <person name="Culotta J."/>
            <person name="Lindsey A.R."/>
        </authorList>
    </citation>
    <scope>NUCLEOTIDE SEQUENCE [LARGE SCALE GENOMIC DNA]</scope>
    <source>
        <strain evidence="1 2">KSX58</strain>
    </source>
</reference>
<keyword evidence="2" id="KW-1185">Reference proteome</keyword>
<gene>
    <name evidence="1" type="ORF">TKK_019112</name>
</gene>
<dbReference type="AlphaFoldDB" id="A0ABD2VXX3"/>
<proteinExistence type="predicted"/>
<dbReference type="EMBL" id="JBJJXI010000158">
    <property type="protein sequence ID" value="KAL3385335.1"/>
    <property type="molecule type" value="Genomic_DNA"/>
</dbReference>
<dbReference type="Proteomes" id="UP001627154">
    <property type="component" value="Unassembled WGS sequence"/>
</dbReference>
<accession>A0ABD2VXX3</accession>
<comment type="caution">
    <text evidence="1">The sequence shown here is derived from an EMBL/GenBank/DDBJ whole genome shotgun (WGS) entry which is preliminary data.</text>
</comment>
<name>A0ABD2VXX3_9HYME</name>
<sequence length="150" mass="16880">MKGVFKYINQEIKRSGFCASSGEAAPATISRRRVRFVTCCMYHCHSMPVSYHSCYITINGTCHQFCPGNSQFNFETLREARNTASGTLLAVSARVSRSSSRSPRVCNTFRARVVRLGKISDATLARRDDHSISRVRVGEVKYLKHISLQQ</sequence>
<evidence type="ECO:0000313" key="1">
    <source>
        <dbReference type="EMBL" id="KAL3385335.1"/>
    </source>
</evidence>
<protein>
    <submittedName>
        <fullName evidence="1">Uncharacterized protein</fullName>
    </submittedName>
</protein>
<organism evidence="1 2">
    <name type="scientific">Trichogramma kaykai</name>
    <dbReference type="NCBI Taxonomy" id="54128"/>
    <lineage>
        <taxon>Eukaryota</taxon>
        <taxon>Metazoa</taxon>
        <taxon>Ecdysozoa</taxon>
        <taxon>Arthropoda</taxon>
        <taxon>Hexapoda</taxon>
        <taxon>Insecta</taxon>
        <taxon>Pterygota</taxon>
        <taxon>Neoptera</taxon>
        <taxon>Endopterygota</taxon>
        <taxon>Hymenoptera</taxon>
        <taxon>Apocrita</taxon>
        <taxon>Proctotrupomorpha</taxon>
        <taxon>Chalcidoidea</taxon>
        <taxon>Trichogrammatidae</taxon>
        <taxon>Trichogramma</taxon>
    </lineage>
</organism>
<evidence type="ECO:0000313" key="2">
    <source>
        <dbReference type="Proteomes" id="UP001627154"/>
    </source>
</evidence>